<organism evidence="1 2">
    <name type="scientific">Luteibacter rhizovicinus DSM 16549</name>
    <dbReference type="NCBI Taxonomy" id="1440763"/>
    <lineage>
        <taxon>Bacteria</taxon>
        <taxon>Pseudomonadati</taxon>
        <taxon>Pseudomonadota</taxon>
        <taxon>Gammaproteobacteria</taxon>
        <taxon>Lysobacterales</taxon>
        <taxon>Rhodanobacteraceae</taxon>
        <taxon>Luteibacter</taxon>
    </lineage>
</organism>
<dbReference type="KEGG" id="lrz:BJI69_10545"/>
<dbReference type="AlphaFoldDB" id="A0A0G9HEJ0"/>
<protein>
    <submittedName>
        <fullName evidence="1">Uncharacterized protein</fullName>
    </submittedName>
</protein>
<sequence length="187" mass="20101">MHTLPEPHRLSFRCSDRAGNQVTAKVVATQESGHKPWVWRAVFRDTGEPPAELMGASEAPEHLEADIRARVRAVQITGVFVPTSDKLAASKQDAAALAVAHVLRVASSIDERSGHRRTNLASVLDDLGADLAMGLPLAARVLGIPESDLRTMLEGGPISDSVARDIEWAASKPAGWLDGEHPVERLP</sequence>
<dbReference type="Proteomes" id="UP000182987">
    <property type="component" value="Chromosome"/>
</dbReference>
<dbReference type="PATRIC" id="fig|1440763.5.peg.3144"/>
<evidence type="ECO:0000313" key="2">
    <source>
        <dbReference type="Proteomes" id="UP000182987"/>
    </source>
</evidence>
<accession>A0A0G9HEJ0</accession>
<reference evidence="2" key="1">
    <citation type="submission" date="2016-09" db="EMBL/GenBank/DDBJ databases">
        <authorList>
            <person name="Lysoe E."/>
        </authorList>
    </citation>
    <scope>NUCLEOTIDE SEQUENCE [LARGE SCALE GENOMIC DNA]</scope>
    <source>
        <strain evidence="2">LJ96T</strain>
    </source>
</reference>
<evidence type="ECO:0000313" key="1">
    <source>
        <dbReference type="EMBL" id="APG04291.1"/>
    </source>
</evidence>
<name>A0A0G9HEJ0_9GAMM</name>
<gene>
    <name evidence="1" type="ORF">BJI69_10545</name>
</gene>
<keyword evidence="2" id="KW-1185">Reference proteome</keyword>
<dbReference type="EMBL" id="CP017480">
    <property type="protein sequence ID" value="APG04291.1"/>
    <property type="molecule type" value="Genomic_DNA"/>
</dbReference>
<proteinExistence type="predicted"/>